<protein>
    <submittedName>
        <fullName evidence="1">Uncharacterized protein</fullName>
    </submittedName>
</protein>
<name>A0A839TJG1_9BACL</name>
<evidence type="ECO:0000313" key="2">
    <source>
        <dbReference type="Proteomes" id="UP000517523"/>
    </source>
</evidence>
<reference evidence="1 2" key="1">
    <citation type="submission" date="2020-08" db="EMBL/GenBank/DDBJ databases">
        <title>Genomic Encyclopedia of Type Strains, Phase III (KMG-III): the genomes of soil and plant-associated and newly described type strains.</title>
        <authorList>
            <person name="Whitman W."/>
        </authorList>
    </citation>
    <scope>NUCLEOTIDE SEQUENCE [LARGE SCALE GENOMIC DNA]</scope>
    <source>
        <strain evidence="1 2">CECT 5831</strain>
    </source>
</reference>
<comment type="caution">
    <text evidence="1">The sequence shown here is derived from an EMBL/GenBank/DDBJ whole genome shotgun (WGS) entry which is preliminary data.</text>
</comment>
<proteinExistence type="predicted"/>
<sequence length="39" mass="4534">MIREAEYCRSLHCHKIMLLSHAKRVRAHHFSNGKGMTAL</sequence>
<accession>A0A839TJG1</accession>
<gene>
    <name evidence="1" type="ORF">FHS19_001465</name>
</gene>
<dbReference type="AlphaFoldDB" id="A0A839TJG1"/>
<dbReference type="Proteomes" id="UP000517523">
    <property type="component" value="Unassembled WGS sequence"/>
</dbReference>
<evidence type="ECO:0000313" key="1">
    <source>
        <dbReference type="EMBL" id="MBB3126811.1"/>
    </source>
</evidence>
<organism evidence="1 2">
    <name type="scientific">Paenibacillus rhizosphaerae</name>
    <dbReference type="NCBI Taxonomy" id="297318"/>
    <lineage>
        <taxon>Bacteria</taxon>
        <taxon>Bacillati</taxon>
        <taxon>Bacillota</taxon>
        <taxon>Bacilli</taxon>
        <taxon>Bacillales</taxon>
        <taxon>Paenibacillaceae</taxon>
        <taxon>Paenibacillus</taxon>
    </lineage>
</organism>
<dbReference type="EMBL" id="JACHXJ010000001">
    <property type="protein sequence ID" value="MBB3126811.1"/>
    <property type="molecule type" value="Genomic_DNA"/>
</dbReference>